<protein>
    <submittedName>
        <fullName evidence="7">Superfamily II DNA or RNA helicase</fullName>
    </submittedName>
</protein>
<evidence type="ECO:0000259" key="6">
    <source>
        <dbReference type="PROSITE" id="PS51194"/>
    </source>
</evidence>
<keyword evidence="2" id="KW-0378">Hydrolase</keyword>
<keyword evidence="1" id="KW-0547">Nucleotide-binding</keyword>
<dbReference type="InterPro" id="IPR027417">
    <property type="entry name" value="P-loop_NTPase"/>
</dbReference>
<reference evidence="7 8" key="1">
    <citation type="submission" date="2019-06" db="EMBL/GenBank/DDBJ databases">
        <title>Sequencing the genomes of 1000 actinobacteria strains.</title>
        <authorList>
            <person name="Klenk H.-P."/>
        </authorList>
    </citation>
    <scope>NUCLEOTIDE SEQUENCE [LARGE SCALE GENOMIC DNA]</scope>
    <source>
        <strain evidence="7 8">DSM 105492</strain>
    </source>
</reference>
<evidence type="ECO:0000256" key="2">
    <source>
        <dbReference type="ARBA" id="ARBA00022801"/>
    </source>
</evidence>
<keyword evidence="3 7" id="KW-0347">Helicase</keyword>
<keyword evidence="8" id="KW-1185">Reference proteome</keyword>
<evidence type="ECO:0000256" key="3">
    <source>
        <dbReference type="ARBA" id="ARBA00022806"/>
    </source>
</evidence>
<evidence type="ECO:0000256" key="4">
    <source>
        <dbReference type="ARBA" id="ARBA00022840"/>
    </source>
</evidence>
<dbReference type="Pfam" id="PF00271">
    <property type="entry name" value="Helicase_C"/>
    <property type="match status" value="1"/>
</dbReference>
<evidence type="ECO:0000259" key="5">
    <source>
        <dbReference type="PROSITE" id="PS51192"/>
    </source>
</evidence>
<proteinExistence type="predicted"/>
<dbReference type="SUPFAM" id="SSF52540">
    <property type="entry name" value="P-loop containing nucleoside triphosphate hydrolases"/>
    <property type="match status" value="1"/>
</dbReference>
<dbReference type="Pfam" id="PF04851">
    <property type="entry name" value="ResIII"/>
    <property type="match status" value="1"/>
</dbReference>
<comment type="caution">
    <text evidence="7">The sequence shown here is derived from an EMBL/GenBank/DDBJ whole genome shotgun (WGS) entry which is preliminary data.</text>
</comment>
<name>A0A543F148_9MICO</name>
<dbReference type="PANTHER" id="PTHR11274">
    <property type="entry name" value="RAD25/XP-B DNA REPAIR HELICASE"/>
    <property type="match status" value="1"/>
</dbReference>
<dbReference type="GO" id="GO:0004386">
    <property type="term" value="F:helicase activity"/>
    <property type="evidence" value="ECO:0007669"/>
    <property type="project" value="UniProtKB-KW"/>
</dbReference>
<keyword evidence="4" id="KW-0067">ATP-binding</keyword>
<sequence length="672" mass="73771">MTFSTKGFELADWQRQAVTAWLNGVDGRRGRGTVEVVTGGGKTLIALTCAARLSEETPNLKVVVVVPTQALARQWVESIVRYTTITRDQVGILGAGKRDSLDGRRVLVAVLNTAARALPEITRDHDPVMLIVDEAHRAGAPKYSRVLDSPARFRLGLSATPDREEIGEDGEPLSYDEQVVGQKLGRVVFSFGLRNARLSGWLPNYTLSHHAVSLMPEERVRYDTLSRQVDDARDGIRGLGGDPLRARSLARRNDDLGEAARRWVSVTGQRKDLLYRAAERHRVAAELVADAFDRAPNSTPPRVILFHERVGEAESLRDELARKLPGVDVALEHSGLPDRARREALSKFASGASPVLVSVKSLIEGIDVPEADTGISVASAASVRQRIQSLGRVLRRSSENPDKVARMHLLYVDDSVDDLIYGKADWSDITGEASNVYWKWEVDREVPEPLPGPPRQPLPVEDEAWSAVSNSTLPAIWPGEVTGQEYSVDSTGVVHNAFKRLIVNPQGVGEMVHALRADRGGRFRVTPLHRLVIVWDVRGESPTPWVVGKLDEPFLVADEVEADTDTTPQPDAAALLPGAEYLGPSDKLGGTFRLSKRGQGAIERAVKGGREIADTGGESEQAENARRLIDAWQQLGTPISRFYVNSFEHAWFEAGGSRRFLANVVGGFKWPE</sequence>
<dbReference type="SMART" id="SM00487">
    <property type="entry name" value="DEXDc"/>
    <property type="match status" value="1"/>
</dbReference>
<dbReference type="PROSITE" id="PS51192">
    <property type="entry name" value="HELICASE_ATP_BIND_1"/>
    <property type="match status" value="1"/>
</dbReference>
<dbReference type="PROSITE" id="PS51194">
    <property type="entry name" value="HELICASE_CTER"/>
    <property type="match status" value="1"/>
</dbReference>
<accession>A0A543F148</accession>
<organism evidence="7 8">
    <name type="scientific">Microbacterium kyungheense</name>
    <dbReference type="NCBI Taxonomy" id="1263636"/>
    <lineage>
        <taxon>Bacteria</taxon>
        <taxon>Bacillati</taxon>
        <taxon>Actinomycetota</taxon>
        <taxon>Actinomycetes</taxon>
        <taxon>Micrococcales</taxon>
        <taxon>Microbacteriaceae</taxon>
        <taxon>Microbacterium</taxon>
    </lineage>
</organism>
<dbReference type="GO" id="GO:0016787">
    <property type="term" value="F:hydrolase activity"/>
    <property type="evidence" value="ECO:0007669"/>
    <property type="project" value="UniProtKB-KW"/>
</dbReference>
<evidence type="ECO:0000313" key="8">
    <source>
        <dbReference type="Proteomes" id="UP000320235"/>
    </source>
</evidence>
<dbReference type="InterPro" id="IPR006935">
    <property type="entry name" value="Helicase/UvrB_N"/>
</dbReference>
<dbReference type="AlphaFoldDB" id="A0A543F148"/>
<dbReference type="Proteomes" id="UP000320235">
    <property type="component" value="Unassembled WGS sequence"/>
</dbReference>
<dbReference type="Gene3D" id="3.40.50.300">
    <property type="entry name" value="P-loop containing nucleotide triphosphate hydrolases"/>
    <property type="match status" value="2"/>
</dbReference>
<gene>
    <name evidence="7" type="ORF">FB391_1577</name>
</gene>
<dbReference type="GO" id="GO:0003677">
    <property type="term" value="F:DNA binding"/>
    <property type="evidence" value="ECO:0007669"/>
    <property type="project" value="InterPro"/>
</dbReference>
<dbReference type="SMART" id="SM00490">
    <property type="entry name" value="HELICc"/>
    <property type="match status" value="1"/>
</dbReference>
<dbReference type="EMBL" id="VFPE01000002">
    <property type="protein sequence ID" value="TQM27555.1"/>
    <property type="molecule type" value="Genomic_DNA"/>
</dbReference>
<dbReference type="InterPro" id="IPR014001">
    <property type="entry name" value="Helicase_ATP-bd"/>
</dbReference>
<dbReference type="OrthoDB" id="9776021at2"/>
<dbReference type="RefSeq" id="WP_141893895.1">
    <property type="nucleotide sequence ID" value="NZ_BAABLH010000004.1"/>
</dbReference>
<feature type="domain" description="Helicase ATP-binding" evidence="5">
    <location>
        <begin position="23"/>
        <end position="179"/>
    </location>
</feature>
<feature type="domain" description="Helicase C-terminal" evidence="6">
    <location>
        <begin position="287"/>
        <end position="450"/>
    </location>
</feature>
<dbReference type="GO" id="GO:0005524">
    <property type="term" value="F:ATP binding"/>
    <property type="evidence" value="ECO:0007669"/>
    <property type="project" value="UniProtKB-KW"/>
</dbReference>
<dbReference type="InterPro" id="IPR050615">
    <property type="entry name" value="ATP-dep_DNA_Helicase"/>
</dbReference>
<evidence type="ECO:0000313" key="7">
    <source>
        <dbReference type="EMBL" id="TQM27555.1"/>
    </source>
</evidence>
<dbReference type="InterPro" id="IPR001650">
    <property type="entry name" value="Helicase_C-like"/>
</dbReference>
<dbReference type="PANTHER" id="PTHR11274:SF0">
    <property type="entry name" value="GENERAL TRANSCRIPTION AND DNA REPAIR FACTOR IIH HELICASE SUBUNIT XPB"/>
    <property type="match status" value="1"/>
</dbReference>
<dbReference type="CDD" id="cd17926">
    <property type="entry name" value="DEXHc_RE"/>
    <property type="match status" value="1"/>
</dbReference>
<evidence type="ECO:0000256" key="1">
    <source>
        <dbReference type="ARBA" id="ARBA00022741"/>
    </source>
</evidence>